<feature type="compositionally biased region" description="Low complexity" evidence="1">
    <location>
        <begin position="576"/>
        <end position="585"/>
    </location>
</feature>
<feature type="compositionally biased region" description="Acidic residues" evidence="1">
    <location>
        <begin position="643"/>
        <end position="671"/>
    </location>
</feature>
<feature type="region of interest" description="Disordered" evidence="1">
    <location>
        <begin position="1"/>
        <end position="36"/>
    </location>
</feature>
<protein>
    <recommendedName>
        <fullName evidence="3">BAR domain-containing protein</fullName>
    </recommendedName>
</protein>
<evidence type="ECO:0000256" key="1">
    <source>
        <dbReference type="SAM" id="MobiDB-lite"/>
    </source>
</evidence>
<accession>A0A7S3K087</accession>
<feature type="region of interest" description="Disordered" evidence="1">
    <location>
        <begin position="320"/>
        <end position="339"/>
    </location>
</feature>
<feature type="compositionally biased region" description="Basic and acidic residues" evidence="1">
    <location>
        <begin position="484"/>
        <end position="494"/>
    </location>
</feature>
<sequence>MGRTPPRTPERSDSRDYSISGEVSTSSPPDAKNPIKVRRLAGIGGVYGKAQGRSREVEDITNPDENTGDLKDAIGKFWRGIRNIETMRARLNFVAKQSDELRDALLDFACGAMDDAGGWPRKPSDLDITLVAADEHSILARVARSSDVAYVHLLRHAENIQTAISERRALIREYRSRQAQMEKVTAKLEKAKNQHSMDFEVAVAGTEYVRAAEAVFQATQRLEAALVAFDNAIEAEEAATKLALAAARVAHAERASGCLRPVVDAGLRSYSDDEDAIGLARLLDRNITTNQDIAKGMVLPQTRQLIAKVLDLQRNAVAPQSFHTPGQDDDQSHFENGGHYNEEQHFEDKEEYNHQVPILERRHSSTSAFLEQALTPNKDDIDHVYSDDEANDREPITPLTHSAAPNFIITPSETLENNNYSPNTQEASAESSPQQLDTEEGEESGYAFQSPHTNYQTEEEYNGHYIPPPSPSVEQNEANLVQQDEAHVGEKESLDTQEDEDGQHEPSATIHDDFQNLDESSSDGRLDDNSIDDESDESLSPEEPPNETNITFDFGDQVEHDQNASGVEETKDESQLSALSTLASAQGRDWHSVVQKPGWSGVEQSSDHQEIGDDDEWEDEEDVSDDEFGDEESIKHATIAENEKEEEDCLDNDNEEDDVWEDASEDDDDEVVPAYHPPSTAR</sequence>
<feature type="region of interest" description="Disordered" evidence="1">
    <location>
        <begin position="372"/>
        <end position="682"/>
    </location>
</feature>
<dbReference type="EMBL" id="HBIJ01014908">
    <property type="protein sequence ID" value="CAE0369238.1"/>
    <property type="molecule type" value="Transcribed_RNA"/>
</dbReference>
<gene>
    <name evidence="2" type="ORF">ALAG00032_LOCUS10001</name>
</gene>
<feature type="compositionally biased region" description="Acidic residues" evidence="1">
    <location>
        <begin position="529"/>
        <end position="540"/>
    </location>
</feature>
<feature type="compositionally biased region" description="Basic and acidic residues" evidence="1">
    <location>
        <begin position="377"/>
        <end position="386"/>
    </location>
</feature>
<proteinExistence type="predicted"/>
<dbReference type="AlphaFoldDB" id="A0A7S3K087"/>
<evidence type="ECO:0000313" key="2">
    <source>
        <dbReference type="EMBL" id="CAE0369238.1"/>
    </source>
</evidence>
<name>A0A7S3K087_9STRA</name>
<reference evidence="2" key="1">
    <citation type="submission" date="2021-01" db="EMBL/GenBank/DDBJ databases">
        <authorList>
            <person name="Corre E."/>
            <person name="Pelletier E."/>
            <person name="Niang G."/>
            <person name="Scheremetjew M."/>
            <person name="Finn R."/>
            <person name="Kale V."/>
            <person name="Holt S."/>
            <person name="Cochrane G."/>
            <person name="Meng A."/>
            <person name="Brown T."/>
            <person name="Cohen L."/>
        </authorList>
    </citation>
    <scope>NUCLEOTIDE SEQUENCE</scope>
    <source>
        <strain evidence="2">CCMP1510</strain>
    </source>
</reference>
<evidence type="ECO:0008006" key="3">
    <source>
        <dbReference type="Google" id="ProtNLM"/>
    </source>
</evidence>
<feature type="compositionally biased region" description="Polar residues" evidence="1">
    <location>
        <begin position="472"/>
        <end position="482"/>
    </location>
</feature>
<feature type="compositionally biased region" description="Acidic residues" evidence="1">
    <location>
        <begin position="612"/>
        <end position="631"/>
    </location>
</feature>
<feature type="compositionally biased region" description="Polar residues" evidence="1">
    <location>
        <begin position="409"/>
        <end position="436"/>
    </location>
</feature>
<organism evidence="2">
    <name type="scientific">Aureoumbra lagunensis</name>
    <dbReference type="NCBI Taxonomy" id="44058"/>
    <lineage>
        <taxon>Eukaryota</taxon>
        <taxon>Sar</taxon>
        <taxon>Stramenopiles</taxon>
        <taxon>Ochrophyta</taxon>
        <taxon>Pelagophyceae</taxon>
        <taxon>Pelagomonadales</taxon>
        <taxon>Aureoumbra</taxon>
    </lineage>
</organism>
<feature type="compositionally biased region" description="Basic and acidic residues" evidence="1">
    <location>
        <begin position="557"/>
        <end position="574"/>
    </location>
</feature>